<sequence>MKIKFANIMKLDQQTKLTAETSANGVFPKYALAAYYEEGEKDKDGEGCLCAETMAFAVPIIFMSGQSEIVTNCTSVCACIADFDVSVGGEGKCCYQEVLLIFFIIVGVFLPDEVNQQLFDDEDQISLSGLSVYQSRSVMFEFDRELISGMLLFDRSGVFDDEVTKKNGCENGVNSLVLKTFD</sequence>
<dbReference type="Proteomes" id="UP000324800">
    <property type="component" value="Unassembled WGS sequence"/>
</dbReference>
<proteinExistence type="predicted"/>
<protein>
    <submittedName>
        <fullName evidence="1">Uncharacterized protein</fullName>
    </submittedName>
</protein>
<evidence type="ECO:0000313" key="1">
    <source>
        <dbReference type="EMBL" id="KAA6401230.1"/>
    </source>
</evidence>
<accession>A0A5J4X227</accession>
<evidence type="ECO:0000313" key="2">
    <source>
        <dbReference type="Proteomes" id="UP000324800"/>
    </source>
</evidence>
<organism evidence="1 2">
    <name type="scientific">Streblomastix strix</name>
    <dbReference type="NCBI Taxonomy" id="222440"/>
    <lineage>
        <taxon>Eukaryota</taxon>
        <taxon>Metamonada</taxon>
        <taxon>Preaxostyla</taxon>
        <taxon>Oxymonadida</taxon>
        <taxon>Streblomastigidae</taxon>
        <taxon>Streblomastix</taxon>
    </lineage>
</organism>
<dbReference type="AlphaFoldDB" id="A0A5J4X227"/>
<dbReference type="EMBL" id="SNRW01000423">
    <property type="protein sequence ID" value="KAA6401230.1"/>
    <property type="molecule type" value="Genomic_DNA"/>
</dbReference>
<name>A0A5J4X227_9EUKA</name>
<comment type="caution">
    <text evidence="1">The sequence shown here is derived from an EMBL/GenBank/DDBJ whole genome shotgun (WGS) entry which is preliminary data.</text>
</comment>
<gene>
    <name evidence="1" type="ORF">EZS28_003243</name>
</gene>
<reference evidence="1 2" key="1">
    <citation type="submission" date="2019-03" db="EMBL/GenBank/DDBJ databases">
        <title>Single cell metagenomics reveals metabolic interactions within the superorganism composed of flagellate Streblomastix strix and complex community of Bacteroidetes bacteria on its surface.</title>
        <authorList>
            <person name="Treitli S.C."/>
            <person name="Kolisko M."/>
            <person name="Husnik F."/>
            <person name="Keeling P."/>
            <person name="Hampl V."/>
        </authorList>
    </citation>
    <scope>NUCLEOTIDE SEQUENCE [LARGE SCALE GENOMIC DNA]</scope>
    <source>
        <strain evidence="1">ST1C</strain>
    </source>
</reference>